<evidence type="ECO:0000256" key="2">
    <source>
        <dbReference type="SAM" id="SignalP"/>
    </source>
</evidence>
<evidence type="ECO:0000259" key="3">
    <source>
        <dbReference type="PROSITE" id="PS50983"/>
    </source>
</evidence>
<dbReference type="NCBIfam" id="NF038402">
    <property type="entry name" value="TroA_like"/>
    <property type="match status" value="1"/>
</dbReference>
<feature type="domain" description="Fe/B12 periplasmic-binding" evidence="3">
    <location>
        <begin position="43"/>
        <end position="295"/>
    </location>
</feature>
<accession>A0A2A5WF81</accession>
<dbReference type="PANTHER" id="PTHR30535">
    <property type="entry name" value="VITAMIN B12-BINDING PROTEIN"/>
    <property type="match status" value="1"/>
</dbReference>
<proteinExistence type="predicted"/>
<keyword evidence="1 2" id="KW-0732">Signal</keyword>
<sequence>MKTFRTIFLSQLFSLVATSYAYSIVEIIDDAGSTIVLSQPVERIISLAPSLTELVYAAGAGDKLVGVVEYSDYPPQAIDLPIVGRFDSLNLERILQLKPDLVVAWQSGNPRASVARLKQLGLTVYIAEPKKLESIPSHIEKLAVLAGTEATAADAINQFQTTYSTLLTEYGDKPLVKIFYQVWDAPLITSGGNELINDIISLCGGSNIFEELKLVAPKVSDEAVLARDPEVIIASGMDIERPEWLDDWKKWPNLGAVAKNNLFSIPPDLLQRHTPRALIGAQQMCANIESARSSL</sequence>
<protein>
    <submittedName>
        <fullName evidence="4">Cobalamin-binding protein</fullName>
    </submittedName>
</protein>
<gene>
    <name evidence="4" type="ORF">CNF02_03215</name>
</gene>
<dbReference type="InterPro" id="IPR050902">
    <property type="entry name" value="ABC_Transporter_SBP"/>
</dbReference>
<name>A0A2A5WF81_9GAMM</name>
<feature type="chain" id="PRO_5012020539" evidence="2">
    <location>
        <begin position="22"/>
        <end position="295"/>
    </location>
</feature>
<organism evidence="4 5">
    <name type="scientific">OM182 bacterium MED-G28</name>
    <dbReference type="NCBI Taxonomy" id="1986256"/>
    <lineage>
        <taxon>Bacteria</taxon>
        <taxon>Pseudomonadati</taxon>
        <taxon>Pseudomonadota</taxon>
        <taxon>Gammaproteobacteria</taxon>
        <taxon>OMG group</taxon>
        <taxon>OM182 clade</taxon>
    </lineage>
</organism>
<dbReference type="CDD" id="cd01144">
    <property type="entry name" value="BtuF"/>
    <property type="match status" value="1"/>
</dbReference>
<dbReference type="PROSITE" id="PS50983">
    <property type="entry name" value="FE_B12_PBP"/>
    <property type="match status" value="1"/>
</dbReference>
<reference evidence="4 5" key="1">
    <citation type="submission" date="2017-08" db="EMBL/GenBank/DDBJ databases">
        <title>Fine stratification of microbial communities through a metagenomic profile of the photic zone.</title>
        <authorList>
            <person name="Haro-Moreno J.M."/>
            <person name="Lopez-Perez M."/>
            <person name="De La Torre J."/>
            <person name="Picazo A."/>
            <person name="Camacho A."/>
            <person name="Rodriguez-Valera F."/>
        </authorList>
    </citation>
    <scope>NUCLEOTIDE SEQUENCE [LARGE SCALE GENOMIC DNA]</scope>
    <source>
        <strain evidence="4">MED-G28</strain>
    </source>
</reference>
<dbReference type="GO" id="GO:0071281">
    <property type="term" value="P:cellular response to iron ion"/>
    <property type="evidence" value="ECO:0007669"/>
    <property type="project" value="TreeGrafter"/>
</dbReference>
<dbReference type="AlphaFoldDB" id="A0A2A5WF81"/>
<evidence type="ECO:0000256" key="1">
    <source>
        <dbReference type="ARBA" id="ARBA00022729"/>
    </source>
</evidence>
<dbReference type="Pfam" id="PF01497">
    <property type="entry name" value="Peripla_BP_2"/>
    <property type="match status" value="1"/>
</dbReference>
<feature type="signal peptide" evidence="2">
    <location>
        <begin position="1"/>
        <end position="21"/>
    </location>
</feature>
<comment type="caution">
    <text evidence="4">The sequence shown here is derived from an EMBL/GenBank/DDBJ whole genome shotgun (WGS) entry which is preliminary data.</text>
</comment>
<dbReference type="EMBL" id="NTJZ01000002">
    <property type="protein sequence ID" value="PDH35051.1"/>
    <property type="molecule type" value="Genomic_DNA"/>
</dbReference>
<dbReference type="SUPFAM" id="SSF53807">
    <property type="entry name" value="Helical backbone' metal receptor"/>
    <property type="match status" value="1"/>
</dbReference>
<dbReference type="InterPro" id="IPR002491">
    <property type="entry name" value="ABC_transptr_periplasmic_BD"/>
</dbReference>
<dbReference type="InterPro" id="IPR054828">
    <property type="entry name" value="Vit_B12_bind_prot"/>
</dbReference>
<dbReference type="PANTHER" id="PTHR30535:SF34">
    <property type="entry name" value="MOLYBDATE-BINDING PROTEIN MOLA"/>
    <property type="match status" value="1"/>
</dbReference>
<evidence type="ECO:0000313" key="5">
    <source>
        <dbReference type="Proteomes" id="UP000219329"/>
    </source>
</evidence>
<evidence type="ECO:0000313" key="4">
    <source>
        <dbReference type="EMBL" id="PDH35051.1"/>
    </source>
</evidence>
<dbReference type="Gene3D" id="3.40.50.1980">
    <property type="entry name" value="Nitrogenase molybdenum iron protein domain"/>
    <property type="match status" value="2"/>
</dbReference>
<dbReference type="Proteomes" id="UP000219329">
    <property type="component" value="Unassembled WGS sequence"/>
</dbReference>